<dbReference type="RefSeq" id="WP_378283992.1">
    <property type="nucleotide sequence ID" value="NZ_JBHSON010000031.1"/>
</dbReference>
<evidence type="ECO:0000256" key="4">
    <source>
        <dbReference type="SAM" id="Phobius"/>
    </source>
</evidence>
<dbReference type="Proteomes" id="UP001596074">
    <property type="component" value="Unassembled WGS sequence"/>
</dbReference>
<dbReference type="InterPro" id="IPR050206">
    <property type="entry name" value="FtsK/SpoIIIE/SftA"/>
</dbReference>
<reference evidence="7" key="1">
    <citation type="journal article" date="2019" name="Int. J. Syst. Evol. Microbiol.">
        <title>The Global Catalogue of Microorganisms (GCM) 10K type strain sequencing project: providing services to taxonomists for standard genome sequencing and annotation.</title>
        <authorList>
            <consortium name="The Broad Institute Genomics Platform"/>
            <consortium name="The Broad Institute Genome Sequencing Center for Infectious Disease"/>
            <person name="Wu L."/>
            <person name="Ma J."/>
        </authorList>
    </citation>
    <scope>NUCLEOTIDE SEQUENCE [LARGE SCALE GENOMIC DNA]</scope>
    <source>
        <strain evidence="7">KCTC 42087</strain>
    </source>
</reference>
<comment type="caution">
    <text evidence="6">The sequence shown here is derived from an EMBL/GenBank/DDBJ whole genome shotgun (WGS) entry which is preliminary data.</text>
</comment>
<dbReference type="Pfam" id="PF01580">
    <property type="entry name" value="FtsK_SpoIIIE"/>
    <property type="match status" value="2"/>
</dbReference>
<feature type="transmembrane region" description="Helical" evidence="4">
    <location>
        <begin position="6"/>
        <end position="23"/>
    </location>
</feature>
<evidence type="ECO:0000256" key="1">
    <source>
        <dbReference type="ARBA" id="ARBA00022741"/>
    </source>
</evidence>
<feature type="binding site" evidence="3">
    <location>
        <begin position="203"/>
        <end position="210"/>
    </location>
    <ligand>
        <name>ATP</name>
        <dbReference type="ChEBI" id="CHEBI:30616"/>
    </ligand>
</feature>
<dbReference type="EMBL" id="JBHSON010000031">
    <property type="protein sequence ID" value="MFC5748336.1"/>
    <property type="molecule type" value="Genomic_DNA"/>
</dbReference>
<dbReference type="Gene3D" id="3.40.50.300">
    <property type="entry name" value="P-loop containing nucleotide triphosphate hydrolases"/>
    <property type="match status" value="1"/>
</dbReference>
<dbReference type="PANTHER" id="PTHR22683:SF41">
    <property type="entry name" value="DNA TRANSLOCASE FTSK"/>
    <property type="match status" value="1"/>
</dbReference>
<evidence type="ECO:0000313" key="6">
    <source>
        <dbReference type="EMBL" id="MFC5748336.1"/>
    </source>
</evidence>
<evidence type="ECO:0000259" key="5">
    <source>
        <dbReference type="PROSITE" id="PS50901"/>
    </source>
</evidence>
<dbReference type="SUPFAM" id="SSF52540">
    <property type="entry name" value="P-loop containing nucleoside triphosphate hydrolases"/>
    <property type="match status" value="1"/>
</dbReference>
<sequence length="452" mass="49144">MTVNDSLMVLGVLAAAAAGLWAWRRWHPASFWYGVAFPARAVLVYLTWHHIASGCKLTRHRQRWRLTLDAVPAAGLVVRGAAGIVEHKRRMRRVDVERAPRLGLLRPTAQGWRVRLRLHDGQVPADYERAAEGIAHAWRVHSVRVVDVRPGLVTLWATMRDPLTEVTVTPATGELLRVRPGKLENGQDWVMDLRTVPHWLNAGATQSGKSNLANAIIAGLAPQPVALVGFDLKGGVEFTPYAPRLSALATTRKECVGLLDDLVGEVEARMAVCRRHGARNVWRLPESLRPVPIVVLIDEVAELFLMADKAEKDEVAKTGTALLRVAQLGRAFAVHLIVCGQRIGSDLGPGVTALRSQLSGRVCHRGNDPETANMTLGDMDPAALDAARAIPAETPGVAVVAGQDGSWHRARSVYLSEETAEQAARDHAHLTPAWDIVIGSVPTTRPPLPEAA</sequence>
<dbReference type="InterPro" id="IPR002543">
    <property type="entry name" value="FtsK_dom"/>
</dbReference>
<keyword evidence="4" id="KW-0472">Membrane</keyword>
<protein>
    <submittedName>
        <fullName evidence="6">FtsK/SpoIIIE domain-containing protein</fullName>
    </submittedName>
</protein>
<gene>
    <name evidence="6" type="ORF">ACFPZN_22155</name>
</gene>
<keyword evidence="4" id="KW-1133">Transmembrane helix</keyword>
<feature type="transmembrane region" description="Helical" evidence="4">
    <location>
        <begin position="30"/>
        <end position="48"/>
    </location>
</feature>
<evidence type="ECO:0000313" key="7">
    <source>
        <dbReference type="Proteomes" id="UP001596074"/>
    </source>
</evidence>
<dbReference type="PANTHER" id="PTHR22683">
    <property type="entry name" value="SPORULATION PROTEIN RELATED"/>
    <property type="match status" value="1"/>
</dbReference>
<organism evidence="6 7">
    <name type="scientific">Actinomadura rugatobispora</name>
    <dbReference type="NCBI Taxonomy" id="1994"/>
    <lineage>
        <taxon>Bacteria</taxon>
        <taxon>Bacillati</taxon>
        <taxon>Actinomycetota</taxon>
        <taxon>Actinomycetes</taxon>
        <taxon>Streptosporangiales</taxon>
        <taxon>Thermomonosporaceae</taxon>
        <taxon>Actinomadura</taxon>
    </lineage>
</organism>
<accession>A0ABW0ZYR7</accession>
<dbReference type="PROSITE" id="PS50901">
    <property type="entry name" value="FTSK"/>
    <property type="match status" value="1"/>
</dbReference>
<dbReference type="InterPro" id="IPR027417">
    <property type="entry name" value="P-loop_NTPase"/>
</dbReference>
<name>A0ABW0ZYR7_9ACTN</name>
<keyword evidence="4" id="KW-0812">Transmembrane</keyword>
<proteinExistence type="predicted"/>
<keyword evidence="1 3" id="KW-0547">Nucleotide-binding</keyword>
<keyword evidence="7" id="KW-1185">Reference proteome</keyword>
<evidence type="ECO:0000256" key="3">
    <source>
        <dbReference type="PROSITE-ProRule" id="PRU00289"/>
    </source>
</evidence>
<keyword evidence="2 3" id="KW-0067">ATP-binding</keyword>
<evidence type="ECO:0000256" key="2">
    <source>
        <dbReference type="ARBA" id="ARBA00022840"/>
    </source>
</evidence>
<feature type="domain" description="FtsK" evidence="5">
    <location>
        <begin position="186"/>
        <end position="373"/>
    </location>
</feature>